<gene>
    <name evidence="1" type="ORF">G6F50_014785</name>
</gene>
<evidence type="ECO:0000313" key="2">
    <source>
        <dbReference type="Proteomes" id="UP000740926"/>
    </source>
</evidence>
<proteinExistence type="predicted"/>
<name>A0A9P6Y2Q3_9FUNG</name>
<protein>
    <submittedName>
        <fullName evidence="1">Uncharacterized protein</fullName>
    </submittedName>
</protein>
<evidence type="ECO:0000313" key="1">
    <source>
        <dbReference type="EMBL" id="KAG1537830.1"/>
    </source>
</evidence>
<dbReference type="EMBL" id="JAANIU010007428">
    <property type="protein sequence ID" value="KAG1537830.1"/>
    <property type="molecule type" value="Genomic_DNA"/>
</dbReference>
<keyword evidence="2" id="KW-1185">Reference proteome</keyword>
<sequence length="100" mass="10958">MLCRAIKPNRLADPRQQQAKISIRTGCRDTFEWVIPRMDAHGEAPNVSRQQQLGTQQLCGIGGLLRRHVQVSPAPVVLAAVQRHQIEARELGSDGGDVGP</sequence>
<accession>A0A9P6Y2Q3</accession>
<dbReference type="AlphaFoldDB" id="A0A9P6Y2Q3"/>
<reference evidence="1 2" key="1">
    <citation type="journal article" date="2020" name="Microb. Genom.">
        <title>Genetic diversity of clinical and environmental Mucorales isolates obtained from an investigation of mucormycosis cases among solid organ transplant recipients.</title>
        <authorList>
            <person name="Nguyen M.H."/>
            <person name="Kaul D."/>
            <person name="Muto C."/>
            <person name="Cheng S.J."/>
            <person name="Richter R.A."/>
            <person name="Bruno V.M."/>
            <person name="Liu G."/>
            <person name="Beyhan S."/>
            <person name="Sundermann A.J."/>
            <person name="Mounaud S."/>
            <person name="Pasculle A.W."/>
            <person name="Nierman W.C."/>
            <person name="Driscoll E."/>
            <person name="Cumbie R."/>
            <person name="Clancy C.J."/>
            <person name="Dupont C.L."/>
        </authorList>
    </citation>
    <scope>NUCLEOTIDE SEQUENCE [LARGE SCALE GENOMIC DNA]</scope>
    <source>
        <strain evidence="1 2">GL24</strain>
    </source>
</reference>
<comment type="caution">
    <text evidence="1">The sequence shown here is derived from an EMBL/GenBank/DDBJ whole genome shotgun (WGS) entry which is preliminary data.</text>
</comment>
<organism evidence="1 2">
    <name type="scientific">Rhizopus delemar</name>
    <dbReference type="NCBI Taxonomy" id="936053"/>
    <lineage>
        <taxon>Eukaryota</taxon>
        <taxon>Fungi</taxon>
        <taxon>Fungi incertae sedis</taxon>
        <taxon>Mucoromycota</taxon>
        <taxon>Mucoromycotina</taxon>
        <taxon>Mucoromycetes</taxon>
        <taxon>Mucorales</taxon>
        <taxon>Mucorineae</taxon>
        <taxon>Rhizopodaceae</taxon>
        <taxon>Rhizopus</taxon>
    </lineage>
</organism>
<dbReference type="Proteomes" id="UP000740926">
    <property type="component" value="Unassembled WGS sequence"/>
</dbReference>